<sequence length="1269" mass="142042">MAPKKSKWEQPKKSDRPDATELVEMIRQTYSASDRTEGVRKFATHLRRGRLFAPAWAAVGGAPGLADIMAQLNLADIRVLCKMLGRTASVHGAMEERRAAMDELASLLYDSSQPRDKRPLQHFYRCILPACSVEVMVDIQKRHRIELANCQKKRLLFAHPRFAESSFLEEIFVSGDDSTLIRYQVLWRGNIPLCERVLTTLIDTAVPSVPSNFLTYFAVPFLRVTLGRRRHSDEERDRFLDLVMQGLDKDKKHTSQAPRVSISDGIVSYVVKRWHAAREGARTQALEAHLVRLLRLIDRDHPTTSINDLYRAVMAHKRMGPSSRHKLIRLFLLHIKIFRFDIEDPTQSARFALANKHDTWPPRLFLSIGNKSGLDLMEKLEALHPKDGFIGLERGNTVLGQSSHLGTARGDVEILRALLCRELKDGKSETSSRRLHSIVQERKKAAEQSREAPLRAFWALSVLNLSVAIGDLTLLHDSIIWARRFTKDATTIKEIFDVVETRELKDLLCALPNPDSADGAAHLAAALPLTQESTILLANQTVLALAQSAIMVASEGHVKSKRSSAKGSYTEVSSLPRDVYKARLHWLSSLQIRLKVGAVAVDLDQNMLDAVCKPTADLLLQLEKLRRSSGGAKLVFPGVHQRSFPSPMQLISDLARCRGAILAELVAYICSAVQDVHSPEDPDDHSYTTTVHSVISEVTKSDHPSLAWRLLRSAIAEGGSDNAWHWDYLTTPFISALPADMAKEFLHFMADSITGLMRKQKSLPWVQGQKPVIKVTTIKRMANVLRSNMFVDASSSCDMLISLLVEARHVDARIAIVESLARVMEDQTCPEELRARILDSLEQHVVPAAGALNPRRVLTEADWAQVGVPEVGEDAPLLDLLVRHARNPKLHKEDNEQLMGLVMDVLRCSSTNNVRWMKAFLFSRHVTLGPDERLPICPANTQALLGIFKDLLQQIPLSVFRMVREVVLAKYTASATIRSVTKKVSSDRDLKDSNAGRHWLHHFGEDQDQGWSAVVHALLRRPADPEVTQPLGEVGVGQLQDLLLEFAEAQIRAGDRDGLYRLVENLSEQRFNGRDHYSVWKSNCLPLVRRIIAATESERATPTAGASSDRGQVLLLNTFRLKRAAIRIPFSRLDDPAPDEDLDAFAADVVELIEGDLAAPRRRVPYHEDVEDLCRTVCAPEVAQMSSNCIRFAKKLADVGGETASLGHPPLSAYLRLEMAVDALRSLSRISGKQREEVGDLVRYLQGCRNEGLVIKGYQLEDYMKEMHK</sequence>
<proteinExistence type="predicted"/>
<reference evidence="3" key="1">
    <citation type="submission" date="2010-07" db="EMBL/GenBank/DDBJ databases">
        <title>The genome sequence of Gaeumannomyces graminis var. tritici strain R3-111a-1.</title>
        <authorList>
            <consortium name="The Broad Institute Genome Sequencing Platform"/>
            <person name="Ma L.-J."/>
            <person name="Dead R."/>
            <person name="Young S."/>
            <person name="Zeng Q."/>
            <person name="Koehrsen M."/>
            <person name="Alvarado L."/>
            <person name="Berlin A."/>
            <person name="Chapman S.B."/>
            <person name="Chen Z."/>
            <person name="Freedman E."/>
            <person name="Gellesch M."/>
            <person name="Goldberg J."/>
            <person name="Griggs A."/>
            <person name="Gujja S."/>
            <person name="Heilman E.R."/>
            <person name="Heiman D."/>
            <person name="Hepburn T."/>
            <person name="Howarth C."/>
            <person name="Jen D."/>
            <person name="Larson L."/>
            <person name="Mehta T."/>
            <person name="Neiman D."/>
            <person name="Pearson M."/>
            <person name="Roberts A."/>
            <person name="Saif S."/>
            <person name="Shea T."/>
            <person name="Shenoy N."/>
            <person name="Sisk P."/>
            <person name="Stolte C."/>
            <person name="Sykes S."/>
            <person name="Walk T."/>
            <person name="White J."/>
            <person name="Yandava C."/>
            <person name="Haas B."/>
            <person name="Nusbaum C."/>
            <person name="Birren B."/>
        </authorList>
    </citation>
    <scope>NUCLEOTIDE SEQUENCE [LARGE SCALE GENOMIC DNA]</scope>
    <source>
        <strain evidence="3">R3-111a-1</strain>
    </source>
</reference>
<reference evidence="1" key="2">
    <citation type="submission" date="2010-07" db="EMBL/GenBank/DDBJ databases">
        <authorList>
            <consortium name="The Broad Institute Genome Sequencing Platform"/>
            <consortium name="Broad Institute Genome Sequencing Center for Infectious Disease"/>
            <person name="Ma L.-J."/>
            <person name="Dead R."/>
            <person name="Young S."/>
            <person name="Zeng Q."/>
            <person name="Koehrsen M."/>
            <person name="Alvarado L."/>
            <person name="Berlin A."/>
            <person name="Chapman S.B."/>
            <person name="Chen Z."/>
            <person name="Freedman E."/>
            <person name="Gellesch M."/>
            <person name="Goldberg J."/>
            <person name="Griggs A."/>
            <person name="Gujja S."/>
            <person name="Heilman E.R."/>
            <person name="Heiman D."/>
            <person name="Hepburn T."/>
            <person name="Howarth C."/>
            <person name="Jen D."/>
            <person name="Larson L."/>
            <person name="Mehta T."/>
            <person name="Neiman D."/>
            <person name="Pearson M."/>
            <person name="Roberts A."/>
            <person name="Saif S."/>
            <person name="Shea T."/>
            <person name="Shenoy N."/>
            <person name="Sisk P."/>
            <person name="Stolte C."/>
            <person name="Sykes S."/>
            <person name="Walk T."/>
            <person name="White J."/>
            <person name="Yandava C."/>
            <person name="Haas B."/>
            <person name="Nusbaum C."/>
            <person name="Birren B."/>
        </authorList>
    </citation>
    <scope>NUCLEOTIDE SEQUENCE</scope>
    <source>
        <strain evidence="1">R3-111a-1</strain>
    </source>
</reference>
<dbReference type="EMBL" id="GL385397">
    <property type="protein sequence ID" value="EJT76712.1"/>
    <property type="molecule type" value="Genomic_DNA"/>
</dbReference>
<accession>J3NZC9</accession>
<dbReference type="GeneID" id="20347086"/>
<gene>
    <name evidence="2" type="primary">20347086</name>
    <name evidence="1" type="ORF">GGTG_06628</name>
</gene>
<dbReference type="AlphaFoldDB" id="J3NZC9"/>
<protein>
    <submittedName>
        <fullName evidence="1 2">Uncharacterized protein</fullName>
    </submittedName>
</protein>
<dbReference type="EnsemblFungi" id="EJT76712">
    <property type="protein sequence ID" value="EJT76712"/>
    <property type="gene ID" value="GGTG_06628"/>
</dbReference>
<evidence type="ECO:0000313" key="1">
    <source>
        <dbReference type="EMBL" id="EJT76712.1"/>
    </source>
</evidence>
<evidence type="ECO:0000313" key="3">
    <source>
        <dbReference type="Proteomes" id="UP000006039"/>
    </source>
</evidence>
<dbReference type="OrthoDB" id="2549237at2759"/>
<reference evidence="2" key="5">
    <citation type="submission" date="2018-04" db="UniProtKB">
        <authorList>
            <consortium name="EnsemblFungi"/>
        </authorList>
    </citation>
    <scope>IDENTIFICATION</scope>
    <source>
        <strain evidence="2">R3-111a-1</strain>
    </source>
</reference>
<dbReference type="eggNOG" id="ENOG502RWXH">
    <property type="taxonomic scope" value="Eukaryota"/>
</dbReference>
<evidence type="ECO:0000313" key="2">
    <source>
        <dbReference type="EnsemblFungi" id="EJT76712"/>
    </source>
</evidence>
<name>J3NZC9_GAET3</name>
<dbReference type="Proteomes" id="UP000006039">
    <property type="component" value="Unassembled WGS sequence"/>
</dbReference>
<dbReference type="VEuPathDB" id="FungiDB:GGTG_06628"/>
<reference evidence="2" key="4">
    <citation type="journal article" date="2015" name="G3 (Bethesda)">
        <title>Genome sequences of three phytopathogenic species of the Magnaporthaceae family of fungi.</title>
        <authorList>
            <person name="Okagaki L.H."/>
            <person name="Nunes C.C."/>
            <person name="Sailsbery J."/>
            <person name="Clay B."/>
            <person name="Brown D."/>
            <person name="John T."/>
            <person name="Oh Y."/>
            <person name="Young N."/>
            <person name="Fitzgerald M."/>
            <person name="Haas B.J."/>
            <person name="Zeng Q."/>
            <person name="Young S."/>
            <person name="Adiconis X."/>
            <person name="Fan L."/>
            <person name="Levin J.Z."/>
            <person name="Mitchell T.K."/>
            <person name="Okubara P.A."/>
            <person name="Farman M.L."/>
            <person name="Kohn L.M."/>
            <person name="Birren B."/>
            <person name="Ma L.-J."/>
            <person name="Dean R.A."/>
        </authorList>
    </citation>
    <scope>NUCLEOTIDE SEQUENCE</scope>
    <source>
        <strain evidence="2">R3-111a-1</strain>
    </source>
</reference>
<reference evidence="1" key="3">
    <citation type="submission" date="2010-09" db="EMBL/GenBank/DDBJ databases">
        <title>Annotation of Gaeumannomyces graminis var. tritici R3-111a-1.</title>
        <authorList>
            <consortium name="The Broad Institute Genome Sequencing Platform"/>
            <person name="Ma L.-J."/>
            <person name="Dead R."/>
            <person name="Young S.K."/>
            <person name="Zeng Q."/>
            <person name="Gargeya S."/>
            <person name="Fitzgerald M."/>
            <person name="Haas B."/>
            <person name="Abouelleil A."/>
            <person name="Alvarado L."/>
            <person name="Arachchi H.M."/>
            <person name="Berlin A."/>
            <person name="Brown A."/>
            <person name="Chapman S.B."/>
            <person name="Chen Z."/>
            <person name="Dunbar C."/>
            <person name="Freedman E."/>
            <person name="Gearin G."/>
            <person name="Gellesch M."/>
            <person name="Goldberg J."/>
            <person name="Griggs A."/>
            <person name="Gujja S."/>
            <person name="Heiman D."/>
            <person name="Howarth C."/>
            <person name="Larson L."/>
            <person name="Lui A."/>
            <person name="MacDonald P.J.P."/>
            <person name="Mehta T."/>
            <person name="Montmayeur A."/>
            <person name="Murphy C."/>
            <person name="Neiman D."/>
            <person name="Pearson M."/>
            <person name="Priest M."/>
            <person name="Roberts A."/>
            <person name="Saif S."/>
            <person name="Shea T."/>
            <person name="Shenoy N."/>
            <person name="Sisk P."/>
            <person name="Stolte C."/>
            <person name="Sykes S."/>
            <person name="Yandava C."/>
            <person name="Wortman J."/>
            <person name="Nusbaum C."/>
            <person name="Birren B."/>
        </authorList>
    </citation>
    <scope>NUCLEOTIDE SEQUENCE</scope>
    <source>
        <strain evidence="1">R3-111a-1</strain>
    </source>
</reference>
<organism evidence="1">
    <name type="scientific">Gaeumannomyces tritici (strain R3-111a-1)</name>
    <name type="common">Wheat and barley take-all root rot fungus</name>
    <name type="synonym">Gaeumannomyces graminis var. tritici</name>
    <dbReference type="NCBI Taxonomy" id="644352"/>
    <lineage>
        <taxon>Eukaryota</taxon>
        <taxon>Fungi</taxon>
        <taxon>Dikarya</taxon>
        <taxon>Ascomycota</taxon>
        <taxon>Pezizomycotina</taxon>
        <taxon>Sordariomycetes</taxon>
        <taxon>Sordariomycetidae</taxon>
        <taxon>Magnaporthales</taxon>
        <taxon>Magnaporthaceae</taxon>
        <taxon>Gaeumannomyces</taxon>
    </lineage>
</organism>
<dbReference type="RefSeq" id="XP_009222712.1">
    <property type="nucleotide sequence ID" value="XM_009224448.1"/>
</dbReference>
<dbReference type="HOGENOM" id="CLU_003616_0_0_1"/>
<dbReference type="STRING" id="644352.J3NZC9"/>
<keyword evidence="3" id="KW-1185">Reference proteome</keyword>